<organism evidence="1 2">
    <name type="scientific">Hymenobacter busanensis</name>
    <dbReference type="NCBI Taxonomy" id="2607656"/>
    <lineage>
        <taxon>Bacteria</taxon>
        <taxon>Pseudomonadati</taxon>
        <taxon>Bacteroidota</taxon>
        <taxon>Cytophagia</taxon>
        <taxon>Cytophagales</taxon>
        <taxon>Hymenobacteraceae</taxon>
        <taxon>Hymenobacter</taxon>
    </lineage>
</organism>
<reference evidence="1 2" key="1">
    <citation type="submission" date="2019-09" db="EMBL/GenBank/DDBJ databases">
        <title>Genome sequence of Hymenobacter sp. M3.</title>
        <authorList>
            <person name="Srinivasan S."/>
        </authorList>
    </citation>
    <scope>NUCLEOTIDE SEQUENCE [LARGE SCALE GENOMIC DNA]</scope>
    <source>
        <strain evidence="1 2">M3</strain>
    </source>
</reference>
<keyword evidence="2" id="KW-1185">Reference proteome</keyword>
<evidence type="ECO:0000313" key="2">
    <source>
        <dbReference type="Proteomes" id="UP000326380"/>
    </source>
</evidence>
<sequence length="186" mass="21294">MAALPPDLRKALLNLPQKEKDQLLVRLVCQDKVLTEQLQFRLLEGPEGLENRRAQLRERLDDPVRGYHQTPNDLLVIVRQLQNMISYHAKITGDAFGEVELTTRLLNNVFQAQPEAVARLTGTTQLLLNHVVRRTDTLLRQAEKLEQDYHLELADAINELLTNLWRTAAAPLARDLGLPKQWGVFH</sequence>
<protein>
    <submittedName>
        <fullName evidence="1">Uncharacterized protein</fullName>
    </submittedName>
</protein>
<dbReference type="AlphaFoldDB" id="A0A7L4ZV40"/>
<comment type="caution">
    <text evidence="1">The sequence shown here is derived from an EMBL/GenBank/DDBJ whole genome shotgun (WGS) entry which is preliminary data.</text>
</comment>
<name>A0A7L4ZV40_9BACT</name>
<evidence type="ECO:0000313" key="1">
    <source>
        <dbReference type="EMBL" id="KAA9339157.1"/>
    </source>
</evidence>
<dbReference type="RefSeq" id="WP_151076805.1">
    <property type="nucleotide sequence ID" value="NZ_CP047647.1"/>
</dbReference>
<proteinExistence type="predicted"/>
<gene>
    <name evidence="1" type="ORF">F0P96_00550</name>
</gene>
<dbReference type="EMBL" id="VTWU01000001">
    <property type="protein sequence ID" value="KAA9339157.1"/>
    <property type="molecule type" value="Genomic_DNA"/>
</dbReference>
<dbReference type="Proteomes" id="UP000326380">
    <property type="component" value="Unassembled WGS sequence"/>
</dbReference>
<accession>A0A7L4ZV40</accession>